<dbReference type="PROSITE" id="PS51257">
    <property type="entry name" value="PROKAR_LIPOPROTEIN"/>
    <property type="match status" value="1"/>
</dbReference>
<evidence type="ECO:0000256" key="2">
    <source>
        <dbReference type="ARBA" id="ARBA00022448"/>
    </source>
</evidence>
<dbReference type="InterPro" id="IPR050492">
    <property type="entry name" value="Bact_metal-bind_prot9"/>
</dbReference>
<dbReference type="Proteomes" id="UP000076878">
    <property type="component" value="Unassembled WGS sequence"/>
</dbReference>
<reference evidence="8 10" key="2">
    <citation type="submission" date="2016-10" db="EMBL/GenBank/DDBJ databases">
        <authorList>
            <person name="Varghese N."/>
            <person name="Submissions S."/>
        </authorList>
    </citation>
    <scope>NUCLEOTIDE SEQUENCE [LARGE SCALE GENOMIC DNA]</scope>
    <source>
        <strain evidence="8 10">DSM 22150</strain>
    </source>
</reference>
<evidence type="ECO:0000313" key="10">
    <source>
        <dbReference type="Proteomes" id="UP000199280"/>
    </source>
</evidence>
<dbReference type="PRINTS" id="PR00690">
    <property type="entry name" value="ADHESNFAMILY"/>
</dbReference>
<keyword evidence="7" id="KW-0449">Lipoprotein</keyword>
<organism evidence="7 9">
    <name type="scientific">Trichococcus ilyis</name>
    <dbReference type="NCBI Taxonomy" id="640938"/>
    <lineage>
        <taxon>Bacteria</taxon>
        <taxon>Bacillati</taxon>
        <taxon>Bacillota</taxon>
        <taxon>Bacilli</taxon>
        <taxon>Lactobacillales</taxon>
        <taxon>Carnobacteriaceae</taxon>
        <taxon>Trichococcus</taxon>
    </lineage>
</organism>
<dbReference type="InterPro" id="IPR006128">
    <property type="entry name" value="Lipoprotein_PsaA-like"/>
</dbReference>
<dbReference type="GO" id="GO:0030313">
    <property type="term" value="C:cell envelope"/>
    <property type="evidence" value="ECO:0007669"/>
    <property type="project" value="UniProtKB-SubCell"/>
</dbReference>
<dbReference type="Gene3D" id="3.40.50.1980">
    <property type="entry name" value="Nitrogenase molybdenum iron protein domain"/>
    <property type="match status" value="2"/>
</dbReference>
<gene>
    <name evidence="8" type="ORF">SAMN05216375_1324</name>
    <name evidence="7" type="ORF">TR210_1984</name>
</gene>
<evidence type="ECO:0000313" key="9">
    <source>
        <dbReference type="Proteomes" id="UP000076878"/>
    </source>
</evidence>
<dbReference type="PANTHER" id="PTHR42953:SF1">
    <property type="entry name" value="METAL-BINDING PROTEIN HI_0362-RELATED"/>
    <property type="match status" value="1"/>
</dbReference>
<evidence type="ECO:0000256" key="4">
    <source>
        <dbReference type="ARBA" id="ARBA00022729"/>
    </source>
</evidence>
<evidence type="ECO:0000256" key="5">
    <source>
        <dbReference type="RuleBase" id="RU003512"/>
    </source>
</evidence>
<dbReference type="CDD" id="cd01137">
    <property type="entry name" value="PsaA"/>
    <property type="match status" value="1"/>
</dbReference>
<dbReference type="EMBL" id="FJNB01000014">
    <property type="protein sequence ID" value="CZR03217.1"/>
    <property type="molecule type" value="Genomic_DNA"/>
</dbReference>
<keyword evidence="4 6" id="KW-0732">Signal</keyword>
<dbReference type="Pfam" id="PF01297">
    <property type="entry name" value="ZnuA"/>
    <property type="match status" value="1"/>
</dbReference>
<feature type="signal peptide" evidence="6">
    <location>
        <begin position="1"/>
        <end position="25"/>
    </location>
</feature>
<keyword evidence="2 5" id="KW-0813">Transport</keyword>
<name>A0A143Z1V7_9LACT</name>
<dbReference type="PANTHER" id="PTHR42953">
    <property type="entry name" value="HIGH-AFFINITY ZINC UPTAKE SYSTEM PROTEIN ZNUA-RELATED"/>
    <property type="match status" value="1"/>
</dbReference>
<dbReference type="SUPFAM" id="SSF53807">
    <property type="entry name" value="Helical backbone' metal receptor"/>
    <property type="match status" value="1"/>
</dbReference>
<dbReference type="InterPro" id="IPR006129">
    <property type="entry name" value="AdhesinB"/>
</dbReference>
<comment type="subcellular location">
    <subcellularLocation>
        <location evidence="1">Cell envelope</location>
    </subcellularLocation>
</comment>
<dbReference type="EMBL" id="FNYT01000032">
    <property type="protein sequence ID" value="SEJ85732.1"/>
    <property type="molecule type" value="Genomic_DNA"/>
</dbReference>
<dbReference type="AlphaFoldDB" id="A0A143Z1V7"/>
<accession>A0A143Z1V7</accession>
<dbReference type="InterPro" id="IPR006127">
    <property type="entry name" value="ZnuA-like"/>
</dbReference>
<dbReference type="GO" id="GO:0030001">
    <property type="term" value="P:metal ion transport"/>
    <property type="evidence" value="ECO:0007669"/>
    <property type="project" value="InterPro"/>
</dbReference>
<dbReference type="Proteomes" id="UP000199280">
    <property type="component" value="Unassembled WGS sequence"/>
</dbReference>
<feature type="chain" id="PRO_5007515195" evidence="6">
    <location>
        <begin position="26"/>
        <end position="317"/>
    </location>
</feature>
<keyword evidence="3" id="KW-0479">Metal-binding</keyword>
<dbReference type="STRING" id="640938.TR210_1984"/>
<evidence type="ECO:0000256" key="1">
    <source>
        <dbReference type="ARBA" id="ARBA00004196"/>
    </source>
</evidence>
<dbReference type="GO" id="GO:0046872">
    <property type="term" value="F:metal ion binding"/>
    <property type="evidence" value="ECO:0007669"/>
    <property type="project" value="UniProtKB-KW"/>
</dbReference>
<dbReference type="RefSeq" id="WP_068623351.1">
    <property type="nucleotide sequence ID" value="NZ_FJNB01000014.1"/>
</dbReference>
<evidence type="ECO:0000313" key="8">
    <source>
        <dbReference type="EMBL" id="SEJ85732.1"/>
    </source>
</evidence>
<evidence type="ECO:0000256" key="3">
    <source>
        <dbReference type="ARBA" id="ARBA00022723"/>
    </source>
</evidence>
<dbReference type="OrthoDB" id="9793396at2"/>
<protein>
    <submittedName>
        <fullName evidence="7">Adhesion lipoprotein</fullName>
    </submittedName>
    <submittedName>
        <fullName evidence="8">Iron/zinc/copper transport system substrate-binding protein</fullName>
    </submittedName>
</protein>
<sequence>MKNKLLLLAAVLFVGVLGGCGNPPADDKGSADAQGTAEITEAKLKVVSTNSIIGDMVDKVGGDLIDAHSIVPVGTDPHEYEPLPEDIRKASEADVVFYNGLNLETGNGWFDKLMETAGKEENEDYFAVSKDVEPIYLTGNSSQQDPHAWLDISNGIRYITEITRVMSEKDPENKEAYEKNADAYIAALTELDSEAKKEFADIPEGKKLLVTSEGAFKYFSKAYELQAAYIWEINTEGQGTPDQMKQIIEKVRNSEVPVLFVETSVDHRSMERLANEVDLPVHSNLFTDSIAKAGEDGDSYYGMMKWNLEKIHEGLSH</sequence>
<comment type="similarity">
    <text evidence="5">Belongs to the bacterial solute-binding protein 9 family.</text>
</comment>
<evidence type="ECO:0000313" key="7">
    <source>
        <dbReference type="EMBL" id="CZR03217.1"/>
    </source>
</evidence>
<evidence type="ECO:0000256" key="6">
    <source>
        <dbReference type="SAM" id="SignalP"/>
    </source>
</evidence>
<proteinExistence type="inferred from homology"/>
<reference evidence="7 9" key="1">
    <citation type="submission" date="2016-02" db="EMBL/GenBank/DDBJ databases">
        <authorList>
            <person name="Wen L."/>
            <person name="He K."/>
            <person name="Yang H."/>
        </authorList>
    </citation>
    <scope>NUCLEOTIDE SEQUENCE [LARGE SCALE GENOMIC DNA]</scope>
    <source>
        <strain evidence="7">Trichococcus_R210</strain>
    </source>
</reference>
<dbReference type="PRINTS" id="PR00691">
    <property type="entry name" value="ADHESINB"/>
</dbReference>
<dbReference type="GO" id="GO:0007155">
    <property type="term" value="P:cell adhesion"/>
    <property type="evidence" value="ECO:0007669"/>
    <property type="project" value="InterPro"/>
</dbReference>
<keyword evidence="10" id="KW-1185">Reference proteome</keyword>